<proteinExistence type="predicted"/>
<dbReference type="AlphaFoldDB" id="A0A7R9CLP7"/>
<gene>
    <name evidence="1" type="ORF">TPSB3V08_LOCUS1541</name>
</gene>
<reference evidence="1" key="1">
    <citation type="submission" date="2020-11" db="EMBL/GenBank/DDBJ databases">
        <authorList>
            <person name="Tran Van P."/>
        </authorList>
    </citation>
    <scope>NUCLEOTIDE SEQUENCE</scope>
</reference>
<dbReference type="EMBL" id="OD000560">
    <property type="protein sequence ID" value="CAD7398164.1"/>
    <property type="molecule type" value="Genomic_DNA"/>
</dbReference>
<sequence>MHRINNATVYQGNAQRHFCDWQEAAVDKSVDSRMNHCIPREGVSRLATTVDDVDLARTPKTCLTKHIQHYSTVYIISKCEFEITTGKRFGTLEVAKGYEKVPHKMGIFGKIYCT</sequence>
<organism evidence="1">
    <name type="scientific">Timema poppense</name>
    <name type="common">Walking stick</name>
    <dbReference type="NCBI Taxonomy" id="170557"/>
    <lineage>
        <taxon>Eukaryota</taxon>
        <taxon>Metazoa</taxon>
        <taxon>Ecdysozoa</taxon>
        <taxon>Arthropoda</taxon>
        <taxon>Hexapoda</taxon>
        <taxon>Insecta</taxon>
        <taxon>Pterygota</taxon>
        <taxon>Neoptera</taxon>
        <taxon>Polyneoptera</taxon>
        <taxon>Phasmatodea</taxon>
        <taxon>Timematodea</taxon>
        <taxon>Timematoidea</taxon>
        <taxon>Timematidae</taxon>
        <taxon>Timema</taxon>
    </lineage>
</organism>
<name>A0A7R9CLP7_TIMPO</name>
<accession>A0A7R9CLP7</accession>
<evidence type="ECO:0000313" key="1">
    <source>
        <dbReference type="EMBL" id="CAD7398164.1"/>
    </source>
</evidence>
<protein>
    <submittedName>
        <fullName evidence="1">Uncharacterized protein</fullName>
    </submittedName>
</protein>